<feature type="region of interest" description="Disordered" evidence="1">
    <location>
        <begin position="23"/>
        <end position="51"/>
    </location>
</feature>
<evidence type="ECO:0000256" key="1">
    <source>
        <dbReference type="SAM" id="MobiDB-lite"/>
    </source>
</evidence>
<organism evidence="2 3">
    <name type="scientific">Promicromonospora iranensis</name>
    <dbReference type="NCBI Taxonomy" id="1105144"/>
    <lineage>
        <taxon>Bacteria</taxon>
        <taxon>Bacillati</taxon>
        <taxon>Actinomycetota</taxon>
        <taxon>Actinomycetes</taxon>
        <taxon>Micrococcales</taxon>
        <taxon>Promicromonosporaceae</taxon>
        <taxon>Promicromonospora</taxon>
    </lineage>
</organism>
<proteinExistence type="predicted"/>
<evidence type="ECO:0000313" key="2">
    <source>
        <dbReference type="EMBL" id="MDR7381257.1"/>
    </source>
</evidence>
<accession>A0ABU2CJ86</accession>
<protein>
    <recommendedName>
        <fullName evidence="4">ANTAR domain-containing protein</fullName>
    </recommendedName>
</protein>
<comment type="caution">
    <text evidence="2">The sequence shown here is derived from an EMBL/GenBank/DDBJ whole genome shotgun (WGS) entry which is preliminary data.</text>
</comment>
<gene>
    <name evidence="2" type="ORF">J2S48_000772</name>
</gene>
<keyword evidence="3" id="KW-1185">Reference proteome</keyword>
<dbReference type="Proteomes" id="UP001183585">
    <property type="component" value="Unassembled WGS sequence"/>
</dbReference>
<reference evidence="2 3" key="1">
    <citation type="submission" date="2023-07" db="EMBL/GenBank/DDBJ databases">
        <title>Sequencing the genomes of 1000 actinobacteria strains.</title>
        <authorList>
            <person name="Klenk H.-P."/>
        </authorList>
    </citation>
    <scope>NUCLEOTIDE SEQUENCE [LARGE SCALE GENOMIC DNA]</scope>
    <source>
        <strain evidence="2 3">DSM 45554</strain>
    </source>
</reference>
<feature type="region of interest" description="Disordered" evidence="1">
    <location>
        <begin position="191"/>
        <end position="245"/>
    </location>
</feature>
<dbReference type="EMBL" id="JAVDYE010000001">
    <property type="protein sequence ID" value="MDR7381257.1"/>
    <property type="molecule type" value="Genomic_DNA"/>
</dbReference>
<name>A0ABU2CJ86_9MICO</name>
<evidence type="ECO:0008006" key="4">
    <source>
        <dbReference type="Google" id="ProtNLM"/>
    </source>
</evidence>
<dbReference type="RefSeq" id="WP_274997488.1">
    <property type="nucleotide sequence ID" value="NZ_JAJQQP010000016.1"/>
</dbReference>
<sequence>MRTSTRFAEDQAVDDGGIIARLSCPRGRSGSPVGDVSGPTTGGVCESAGAGRESQVQDSADHGWWQLAGEPAEGRQTQEAWCDARAAQPAAGHRGPQVRASVPSGWCRKELGHVVLHDRDNVDAVVHRGIAEVGAESFALMIAASHGMNTKQCTVPYVATWASRVRGQDPVTTIQQTAARVRAAALQALDRLEVPQVPDGAPPTPTTSTPVSDRSETSQRNPPRTEQPAPARPTPSTPLMEGPGL</sequence>
<evidence type="ECO:0000313" key="3">
    <source>
        <dbReference type="Proteomes" id="UP001183585"/>
    </source>
</evidence>